<evidence type="ECO:0000313" key="2">
    <source>
        <dbReference type="EMBL" id="NEU70070.1"/>
    </source>
</evidence>
<dbReference type="InterPro" id="IPR050553">
    <property type="entry name" value="Thioredoxin_ResA/DsbE_sf"/>
</dbReference>
<dbReference type="GO" id="GO:0016491">
    <property type="term" value="F:oxidoreductase activity"/>
    <property type="evidence" value="ECO:0007669"/>
    <property type="project" value="InterPro"/>
</dbReference>
<name>A0A6M0INY2_9BACT</name>
<protein>
    <submittedName>
        <fullName evidence="2">TlpA family protein disulfide reductase</fullName>
    </submittedName>
</protein>
<dbReference type="Gene3D" id="3.40.30.10">
    <property type="entry name" value="Glutaredoxin"/>
    <property type="match status" value="1"/>
</dbReference>
<dbReference type="SUPFAM" id="SSF52833">
    <property type="entry name" value="Thioredoxin-like"/>
    <property type="match status" value="1"/>
</dbReference>
<accession>A0A6M0INY2</accession>
<dbReference type="InterPro" id="IPR036249">
    <property type="entry name" value="Thioredoxin-like_sf"/>
</dbReference>
<evidence type="ECO:0000259" key="1">
    <source>
        <dbReference type="PROSITE" id="PS51352"/>
    </source>
</evidence>
<dbReference type="InterPro" id="IPR000866">
    <property type="entry name" value="AhpC/TSA"/>
</dbReference>
<keyword evidence="3" id="KW-1185">Reference proteome</keyword>
<proteinExistence type="predicted"/>
<feature type="domain" description="Thioredoxin" evidence="1">
    <location>
        <begin position="44"/>
        <end position="189"/>
    </location>
</feature>
<sequence>MKTLCTVVAVLAVAGFVILKYFHIDLKVGTNDTRRIARSPFVEKHLEKPLPEFTLKDMTGKTIRSQDLVGKRVHLNFWSTSCKPCIEEFVELNRLKAQYASDYVFLALAPDDSSRVSRTLRTHALRYQVIPNAGAYLHELGVDAYPKNFFVDSHGLIRRITGGSQKELDGLTLVNSNYRSYKKILDAIE</sequence>
<reference evidence="2 3" key="1">
    <citation type="submission" date="2020-02" db="EMBL/GenBank/DDBJ databases">
        <title>Draft genome sequence of two Spirosoma agri KCTC 52727 and Spirosoma terrae KCTC 52035.</title>
        <authorList>
            <person name="Rojas J."/>
            <person name="Ambika Manirajan B."/>
            <person name="Ratering S."/>
            <person name="Suarez C."/>
            <person name="Schnell S."/>
        </authorList>
    </citation>
    <scope>NUCLEOTIDE SEQUENCE [LARGE SCALE GENOMIC DNA]</scope>
    <source>
        <strain evidence="2 3">KCTC 52727</strain>
    </source>
</reference>
<organism evidence="2 3">
    <name type="scientific">Spirosoma agri</name>
    <dbReference type="NCBI Taxonomy" id="1987381"/>
    <lineage>
        <taxon>Bacteria</taxon>
        <taxon>Pseudomonadati</taxon>
        <taxon>Bacteroidota</taxon>
        <taxon>Cytophagia</taxon>
        <taxon>Cytophagales</taxon>
        <taxon>Cytophagaceae</taxon>
        <taxon>Spirosoma</taxon>
    </lineage>
</organism>
<dbReference type="InterPro" id="IPR013766">
    <property type="entry name" value="Thioredoxin_domain"/>
</dbReference>
<comment type="caution">
    <text evidence="2">The sequence shown here is derived from an EMBL/GenBank/DDBJ whole genome shotgun (WGS) entry which is preliminary data.</text>
</comment>
<evidence type="ECO:0000313" key="3">
    <source>
        <dbReference type="Proteomes" id="UP000477386"/>
    </source>
</evidence>
<dbReference type="GO" id="GO:0016209">
    <property type="term" value="F:antioxidant activity"/>
    <property type="evidence" value="ECO:0007669"/>
    <property type="project" value="InterPro"/>
</dbReference>
<dbReference type="Pfam" id="PF00578">
    <property type="entry name" value="AhpC-TSA"/>
    <property type="match status" value="1"/>
</dbReference>
<dbReference type="Proteomes" id="UP000477386">
    <property type="component" value="Unassembled WGS sequence"/>
</dbReference>
<dbReference type="PANTHER" id="PTHR42852:SF13">
    <property type="entry name" value="PROTEIN DIPZ"/>
    <property type="match status" value="1"/>
</dbReference>
<dbReference type="RefSeq" id="WP_164043223.1">
    <property type="nucleotide sequence ID" value="NZ_JAAGNZ010000003.1"/>
</dbReference>
<gene>
    <name evidence="2" type="ORF">GK091_24550</name>
</gene>
<dbReference type="PROSITE" id="PS51352">
    <property type="entry name" value="THIOREDOXIN_2"/>
    <property type="match status" value="1"/>
</dbReference>
<dbReference type="PANTHER" id="PTHR42852">
    <property type="entry name" value="THIOL:DISULFIDE INTERCHANGE PROTEIN DSBE"/>
    <property type="match status" value="1"/>
</dbReference>
<dbReference type="CDD" id="cd02966">
    <property type="entry name" value="TlpA_like_family"/>
    <property type="match status" value="1"/>
</dbReference>
<dbReference type="EMBL" id="JAAGNZ010000003">
    <property type="protein sequence ID" value="NEU70070.1"/>
    <property type="molecule type" value="Genomic_DNA"/>
</dbReference>
<dbReference type="AlphaFoldDB" id="A0A6M0INY2"/>